<accession>A0A7S6WXB4</accession>
<keyword evidence="4" id="KW-1185">Reference proteome</keyword>
<reference evidence="3 4" key="1">
    <citation type="submission" date="2020-09" db="EMBL/GenBank/DDBJ databases">
        <title>Investigation of environmental microbes.</title>
        <authorList>
            <person name="Ou Y."/>
            <person name="Kang Q."/>
        </authorList>
    </citation>
    <scope>NUCLEOTIDE SEQUENCE [LARGE SCALE GENOMIC DNA]</scope>
    <source>
        <strain evidence="3 4">KJZ-14</strain>
        <plasmid evidence="3 4">p3</plasmid>
    </source>
</reference>
<dbReference type="InterPro" id="IPR050807">
    <property type="entry name" value="TransReg_Diox_bact_type"/>
</dbReference>
<feature type="domain" description="HTH cro/C1-type" evidence="2">
    <location>
        <begin position="52"/>
        <end position="106"/>
    </location>
</feature>
<dbReference type="SUPFAM" id="SSF47413">
    <property type="entry name" value="lambda repressor-like DNA-binding domains"/>
    <property type="match status" value="1"/>
</dbReference>
<evidence type="ECO:0000313" key="4">
    <source>
        <dbReference type="Proteomes" id="UP000516404"/>
    </source>
</evidence>
<dbReference type="Gene3D" id="1.10.260.40">
    <property type="entry name" value="lambda repressor-like DNA-binding domains"/>
    <property type="match status" value="1"/>
</dbReference>
<dbReference type="SMART" id="SM00530">
    <property type="entry name" value="HTH_XRE"/>
    <property type="match status" value="1"/>
</dbReference>
<proteinExistence type="predicted"/>
<gene>
    <name evidence="3" type="ORF">IDM49_11950</name>
</gene>
<evidence type="ECO:0000313" key="3">
    <source>
        <dbReference type="EMBL" id="QOW64792.1"/>
    </source>
</evidence>
<dbReference type="InterPro" id="IPR010982">
    <property type="entry name" value="Lambda_DNA-bd_dom_sf"/>
</dbReference>
<dbReference type="AlphaFoldDB" id="A0A7S6WXB4"/>
<dbReference type="PANTHER" id="PTHR46797">
    <property type="entry name" value="HTH-TYPE TRANSCRIPTIONAL REGULATOR"/>
    <property type="match status" value="1"/>
</dbReference>
<evidence type="ECO:0000259" key="2">
    <source>
        <dbReference type="PROSITE" id="PS50943"/>
    </source>
</evidence>
<dbReference type="GO" id="GO:0003700">
    <property type="term" value="F:DNA-binding transcription factor activity"/>
    <property type="evidence" value="ECO:0007669"/>
    <property type="project" value="TreeGrafter"/>
</dbReference>
<organism evidence="3 4">
    <name type="scientific">Rothia terrae</name>
    <dbReference type="NCBI Taxonomy" id="396015"/>
    <lineage>
        <taxon>Bacteria</taxon>
        <taxon>Bacillati</taxon>
        <taxon>Actinomycetota</taxon>
        <taxon>Actinomycetes</taxon>
        <taxon>Micrococcales</taxon>
        <taxon>Micrococcaceae</taxon>
        <taxon>Rothia</taxon>
    </lineage>
</organism>
<dbReference type="Proteomes" id="UP000516404">
    <property type="component" value="Plasmid p3"/>
</dbReference>
<dbReference type="GO" id="GO:0003677">
    <property type="term" value="F:DNA binding"/>
    <property type="evidence" value="ECO:0007669"/>
    <property type="project" value="UniProtKB-KW"/>
</dbReference>
<dbReference type="RefSeq" id="WP_193836808.1">
    <property type="nucleotide sequence ID" value="NZ_CP062962.1"/>
</dbReference>
<dbReference type="KEGG" id="rter:IDM49_11950"/>
<dbReference type="InterPro" id="IPR001387">
    <property type="entry name" value="Cro/C1-type_HTH"/>
</dbReference>
<dbReference type="GO" id="GO:0005829">
    <property type="term" value="C:cytosol"/>
    <property type="evidence" value="ECO:0007669"/>
    <property type="project" value="TreeGrafter"/>
</dbReference>
<keyword evidence="1" id="KW-0238">DNA-binding</keyword>
<dbReference type="PROSITE" id="PS50943">
    <property type="entry name" value="HTH_CROC1"/>
    <property type="match status" value="1"/>
</dbReference>
<dbReference type="EMBL" id="CP062962">
    <property type="protein sequence ID" value="QOW64792.1"/>
    <property type="molecule type" value="Genomic_DNA"/>
</dbReference>
<dbReference type="PANTHER" id="PTHR46797:SF1">
    <property type="entry name" value="METHYLPHOSPHONATE SYNTHASE"/>
    <property type="match status" value="1"/>
</dbReference>
<dbReference type="GeneID" id="96624946"/>
<keyword evidence="3" id="KW-0614">Plasmid</keyword>
<dbReference type="CDD" id="cd00093">
    <property type="entry name" value="HTH_XRE"/>
    <property type="match status" value="1"/>
</dbReference>
<name>A0A7S6WXB4_9MICC</name>
<dbReference type="Pfam" id="PF01381">
    <property type="entry name" value="HTH_3"/>
    <property type="match status" value="1"/>
</dbReference>
<evidence type="ECO:0000256" key="1">
    <source>
        <dbReference type="ARBA" id="ARBA00023125"/>
    </source>
</evidence>
<geneLocation type="plasmid" evidence="3 4">
    <name>p3</name>
</geneLocation>
<protein>
    <submittedName>
        <fullName evidence="3">Helix-turn-helix transcriptional regulator</fullName>
    </submittedName>
</protein>
<sequence length="114" mass="12712">MARVSIDDFFAYELHENPWSAETQEVFEMASQAFSQEVEVLAKERAEIGAYLHQARQSHRYSQKELSAITSIDQAEISKIERGLSNPTLDTLLKLAKALGVSLMGIPQSEVKSA</sequence>